<comment type="caution">
    <text evidence="1">The sequence shown here is derived from an EMBL/GenBank/DDBJ whole genome shotgun (WGS) entry which is preliminary data.</text>
</comment>
<sequence>MSLLPVGDARVYYQDGPRMSMMTGPKMDLMKEQLVSWWLATRQRLIAALEEGYPYRSTEQSPEQQVQAFVNMQGEDWVALTDRLKERFKGEPDQADLVQAELTKYQQRMYALMGRR</sequence>
<name>A0A0F9FL64_9ZZZZ</name>
<organism evidence="1">
    <name type="scientific">marine sediment metagenome</name>
    <dbReference type="NCBI Taxonomy" id="412755"/>
    <lineage>
        <taxon>unclassified sequences</taxon>
        <taxon>metagenomes</taxon>
        <taxon>ecological metagenomes</taxon>
    </lineage>
</organism>
<proteinExistence type="predicted"/>
<dbReference type="AlphaFoldDB" id="A0A0F9FL64"/>
<gene>
    <name evidence="1" type="ORF">LCGC14_2292200</name>
</gene>
<dbReference type="EMBL" id="LAZR01032134">
    <property type="protein sequence ID" value="KKL51767.1"/>
    <property type="molecule type" value="Genomic_DNA"/>
</dbReference>
<evidence type="ECO:0000313" key="1">
    <source>
        <dbReference type="EMBL" id="KKL51767.1"/>
    </source>
</evidence>
<protein>
    <submittedName>
        <fullName evidence="1">Uncharacterized protein</fullName>
    </submittedName>
</protein>
<accession>A0A0F9FL64</accession>
<reference evidence="1" key="1">
    <citation type="journal article" date="2015" name="Nature">
        <title>Complex archaea that bridge the gap between prokaryotes and eukaryotes.</title>
        <authorList>
            <person name="Spang A."/>
            <person name="Saw J.H."/>
            <person name="Jorgensen S.L."/>
            <person name="Zaremba-Niedzwiedzka K."/>
            <person name="Martijn J."/>
            <person name="Lind A.E."/>
            <person name="van Eijk R."/>
            <person name="Schleper C."/>
            <person name="Guy L."/>
            <person name="Ettema T.J."/>
        </authorList>
    </citation>
    <scope>NUCLEOTIDE SEQUENCE</scope>
</reference>